<reference evidence="1 2" key="1">
    <citation type="submission" date="2015-04" db="EMBL/GenBank/DDBJ databases">
        <title>Lasius niger genome sequencing.</title>
        <authorList>
            <person name="Konorov E.A."/>
            <person name="Nikitin M.A."/>
            <person name="Kirill M.V."/>
            <person name="Chang P."/>
        </authorList>
    </citation>
    <scope>NUCLEOTIDE SEQUENCE [LARGE SCALE GENOMIC DNA]</scope>
    <source>
        <tissue evidence="1">Whole</tissue>
    </source>
</reference>
<gene>
    <name evidence="1" type="ORF">RF55_26655</name>
</gene>
<dbReference type="AlphaFoldDB" id="A0A0J7JSR2"/>
<dbReference type="EMBL" id="LBMM01036605">
    <property type="protein sequence ID" value="KMQ81338.1"/>
    <property type="molecule type" value="Genomic_DNA"/>
</dbReference>
<proteinExistence type="predicted"/>
<name>A0A0J7JSR2_LASNI</name>
<keyword evidence="2" id="KW-1185">Reference proteome</keyword>
<comment type="caution">
    <text evidence="1">The sequence shown here is derived from an EMBL/GenBank/DDBJ whole genome shotgun (WGS) entry which is preliminary data.</text>
</comment>
<dbReference type="OrthoDB" id="8003593at2759"/>
<sequence>MVEIVMLATTQYNKSVINRRPADIVLTHPDEPQVEIHNRIQKAQTALRAKENASRQNRTFDVGEKVLVKSNRRLGNKLTPLCEEKAVEADMGTTVLIEGRVVNKDHLKCRAHQRSPCRA</sequence>
<evidence type="ECO:0000313" key="1">
    <source>
        <dbReference type="EMBL" id="KMQ81338.1"/>
    </source>
</evidence>
<accession>A0A0J7JSR2</accession>
<dbReference type="Proteomes" id="UP000036403">
    <property type="component" value="Unassembled WGS sequence"/>
</dbReference>
<organism evidence="1 2">
    <name type="scientific">Lasius niger</name>
    <name type="common">Black garden ant</name>
    <dbReference type="NCBI Taxonomy" id="67767"/>
    <lineage>
        <taxon>Eukaryota</taxon>
        <taxon>Metazoa</taxon>
        <taxon>Ecdysozoa</taxon>
        <taxon>Arthropoda</taxon>
        <taxon>Hexapoda</taxon>
        <taxon>Insecta</taxon>
        <taxon>Pterygota</taxon>
        <taxon>Neoptera</taxon>
        <taxon>Endopterygota</taxon>
        <taxon>Hymenoptera</taxon>
        <taxon>Apocrita</taxon>
        <taxon>Aculeata</taxon>
        <taxon>Formicoidea</taxon>
        <taxon>Formicidae</taxon>
        <taxon>Formicinae</taxon>
        <taxon>Lasius</taxon>
        <taxon>Lasius</taxon>
    </lineage>
</organism>
<protein>
    <submittedName>
        <fullName evidence="1">Pol protein</fullName>
    </submittedName>
</protein>
<evidence type="ECO:0000313" key="2">
    <source>
        <dbReference type="Proteomes" id="UP000036403"/>
    </source>
</evidence>
<dbReference type="PaxDb" id="67767-A0A0J7JSR2"/>